<keyword evidence="8" id="KW-1185">Reference proteome</keyword>
<dbReference type="HOGENOM" id="CLU_039415_3_1_1"/>
<dbReference type="GO" id="GO:0005680">
    <property type="term" value="C:anaphase-promoting complex"/>
    <property type="evidence" value="ECO:0007669"/>
    <property type="project" value="InterPro"/>
</dbReference>
<dbReference type="Pfam" id="PF03256">
    <property type="entry name" value="ANAPC10"/>
    <property type="match status" value="1"/>
</dbReference>
<evidence type="ECO:0000256" key="5">
    <source>
        <dbReference type="ARBA" id="ARBA00023306"/>
    </source>
</evidence>
<keyword evidence="5" id="KW-0131">Cell cycle</keyword>
<evidence type="ECO:0000256" key="4">
    <source>
        <dbReference type="ARBA" id="ARBA00022786"/>
    </source>
</evidence>
<feature type="domain" description="DOC" evidence="6">
    <location>
        <begin position="1"/>
        <end position="137"/>
    </location>
</feature>
<dbReference type="SUPFAM" id="SSF49785">
    <property type="entry name" value="Galactose-binding domain-like"/>
    <property type="match status" value="1"/>
</dbReference>
<dbReference type="GO" id="GO:0051301">
    <property type="term" value="P:cell division"/>
    <property type="evidence" value="ECO:0007669"/>
    <property type="project" value="UniProtKB-KW"/>
</dbReference>
<evidence type="ECO:0000259" key="6">
    <source>
        <dbReference type="PROSITE" id="PS51284"/>
    </source>
</evidence>
<name>L2GWC7_VAVCU</name>
<dbReference type="GeneID" id="19878529"/>
<dbReference type="STRING" id="948595.L2GWC7"/>
<proteinExistence type="inferred from homology"/>
<dbReference type="EMBL" id="GL877410">
    <property type="protein sequence ID" value="ELA47924.1"/>
    <property type="molecule type" value="Genomic_DNA"/>
</dbReference>
<dbReference type="SMART" id="SM01337">
    <property type="entry name" value="APC10"/>
    <property type="match status" value="1"/>
</dbReference>
<dbReference type="Proteomes" id="UP000011081">
    <property type="component" value="Unassembled WGS sequence"/>
</dbReference>
<dbReference type="PANTHER" id="PTHR12936">
    <property type="entry name" value="ANAPHASE-PROMOTING COMPLEX 10"/>
    <property type="match status" value="1"/>
</dbReference>
<keyword evidence="4" id="KW-0833">Ubl conjugation pathway</keyword>
<dbReference type="PANTHER" id="PTHR12936:SF0">
    <property type="entry name" value="ANAPHASE-PROMOTING COMPLEX SUBUNIT 10"/>
    <property type="match status" value="1"/>
</dbReference>
<accession>L2GWC7</accession>
<dbReference type="RefSeq" id="XP_008073665.1">
    <property type="nucleotide sequence ID" value="XM_008075474.1"/>
</dbReference>
<dbReference type="PROSITE" id="PS51284">
    <property type="entry name" value="DOC"/>
    <property type="match status" value="1"/>
</dbReference>
<comment type="similarity">
    <text evidence="1">Belongs to the APC10 family.</text>
</comment>
<reference evidence="8" key="1">
    <citation type="submission" date="2011-03" db="EMBL/GenBank/DDBJ databases">
        <title>The genome sequence of Vavraia culicis strain floridensis.</title>
        <authorList>
            <consortium name="The Broad Institute Genome Sequencing Platform"/>
            <person name="Cuomo C."/>
            <person name="Becnel J."/>
            <person name="Sanscrainte N."/>
            <person name="Young S.K."/>
            <person name="Zeng Q."/>
            <person name="Gargeya S."/>
            <person name="Fitzgerald M."/>
            <person name="Haas B."/>
            <person name="Abouelleil A."/>
            <person name="Alvarado L."/>
            <person name="Arachchi H.M."/>
            <person name="Berlin A."/>
            <person name="Chapman S.B."/>
            <person name="Gearin G."/>
            <person name="Goldberg J."/>
            <person name="Griggs A."/>
            <person name="Gujja S."/>
            <person name="Hansen M."/>
            <person name="Heiman D."/>
            <person name="Howarth C."/>
            <person name="Larimer J."/>
            <person name="Lui A."/>
            <person name="MacDonald P.J.P."/>
            <person name="McCowen C."/>
            <person name="Montmayeur A."/>
            <person name="Murphy C."/>
            <person name="Neiman D."/>
            <person name="Pearson M."/>
            <person name="Priest M."/>
            <person name="Roberts A."/>
            <person name="Saif S."/>
            <person name="Shea T."/>
            <person name="Sisk P."/>
            <person name="Stolte C."/>
            <person name="Sykes S."/>
            <person name="Wortman J."/>
            <person name="Nusbaum C."/>
            <person name="Birren B."/>
        </authorList>
    </citation>
    <scope>NUCLEOTIDE SEQUENCE [LARGE SCALE GENOMIC DNA]</scope>
    <source>
        <strain evidence="8">floridensis</strain>
    </source>
</reference>
<dbReference type="Gene3D" id="2.60.120.260">
    <property type="entry name" value="Galactose-binding domain-like"/>
    <property type="match status" value="1"/>
</dbReference>
<evidence type="ECO:0000256" key="1">
    <source>
        <dbReference type="ARBA" id="ARBA00006762"/>
    </source>
</evidence>
<dbReference type="VEuPathDB" id="MicrosporidiaDB:VCUG_00644"/>
<dbReference type="FunCoup" id="L2GWC7">
    <property type="interactions" value="127"/>
</dbReference>
<dbReference type="GO" id="GO:0031145">
    <property type="term" value="P:anaphase-promoting complex-dependent catabolic process"/>
    <property type="evidence" value="ECO:0007669"/>
    <property type="project" value="InterPro"/>
</dbReference>
<evidence type="ECO:0000256" key="3">
    <source>
        <dbReference type="ARBA" id="ARBA00022776"/>
    </source>
</evidence>
<keyword evidence="2" id="KW-0132">Cell division</keyword>
<evidence type="ECO:0000313" key="8">
    <source>
        <dbReference type="Proteomes" id="UP000011081"/>
    </source>
</evidence>
<dbReference type="InterPro" id="IPR016901">
    <property type="entry name" value="APC10/Doc1"/>
</dbReference>
<keyword evidence="3" id="KW-0498">Mitosis</keyword>
<dbReference type="OrthoDB" id="24948at2759"/>
<evidence type="ECO:0000313" key="7">
    <source>
        <dbReference type="EMBL" id="ELA47924.1"/>
    </source>
</evidence>
<organism evidence="7 8">
    <name type="scientific">Vavraia culicis (isolate floridensis)</name>
    <name type="common">Microsporidian parasite</name>
    <dbReference type="NCBI Taxonomy" id="948595"/>
    <lineage>
        <taxon>Eukaryota</taxon>
        <taxon>Fungi</taxon>
        <taxon>Fungi incertae sedis</taxon>
        <taxon>Microsporidia</taxon>
        <taxon>Pleistophoridae</taxon>
        <taxon>Vavraia</taxon>
    </lineage>
</organism>
<dbReference type="InterPro" id="IPR008979">
    <property type="entry name" value="Galactose-bd-like_sf"/>
</dbReference>
<dbReference type="OMA" id="FITIEFP"/>
<protein>
    <recommendedName>
        <fullName evidence="6">DOC domain-containing protein</fullName>
    </recommendedName>
</protein>
<dbReference type="GO" id="GO:0070979">
    <property type="term" value="P:protein K11-linked ubiquitination"/>
    <property type="evidence" value="ECO:0007669"/>
    <property type="project" value="TreeGrafter"/>
</dbReference>
<dbReference type="InParanoid" id="L2GWC7"/>
<dbReference type="AlphaFoldDB" id="L2GWC7"/>
<evidence type="ECO:0000256" key="2">
    <source>
        <dbReference type="ARBA" id="ARBA00022618"/>
    </source>
</evidence>
<gene>
    <name evidence="7" type="ORF">VCUG_00644</name>
</gene>
<dbReference type="InterPro" id="IPR004939">
    <property type="entry name" value="APC_su10/DOC_dom"/>
</dbReference>
<sequence length="137" mass="15870">MNIRLSSFKRDHGLKELLSPDTSEFWHTDDNLPHFVKLSFSKRTYIDHIQLTLSYFKDDSYTPEKLDVFAGDTTDSMEKIFSLSLFEPEGAVLLMVKSSVFYIYVVIAANHQEGRDSHIRHLKVIATNNEEVIPNLY</sequence>